<dbReference type="InterPro" id="IPR001206">
    <property type="entry name" value="Diacylglycerol_kinase_cat_dom"/>
</dbReference>
<keyword evidence="6 13" id="KW-0418">Kinase</keyword>
<dbReference type="PROSITE" id="PS50146">
    <property type="entry name" value="DAGK"/>
    <property type="match status" value="1"/>
</dbReference>
<dbReference type="Gene3D" id="3.40.50.10330">
    <property type="entry name" value="Probable inorganic polyphosphate/atp-NAD kinase, domain 1"/>
    <property type="match status" value="1"/>
</dbReference>
<dbReference type="OrthoDB" id="9786026at2"/>
<evidence type="ECO:0000259" key="12">
    <source>
        <dbReference type="PROSITE" id="PS50146"/>
    </source>
</evidence>
<keyword evidence="10" id="KW-0594">Phospholipid biosynthesis</keyword>
<dbReference type="GO" id="GO:0005886">
    <property type="term" value="C:plasma membrane"/>
    <property type="evidence" value="ECO:0007669"/>
    <property type="project" value="TreeGrafter"/>
</dbReference>
<dbReference type="InterPro" id="IPR016064">
    <property type="entry name" value="NAD/diacylglycerol_kinase_sf"/>
</dbReference>
<keyword evidence="14" id="KW-1185">Reference proteome</keyword>
<dbReference type="Proteomes" id="UP000199312">
    <property type="component" value="Unassembled WGS sequence"/>
</dbReference>
<dbReference type="GO" id="GO:0005524">
    <property type="term" value="F:ATP binding"/>
    <property type="evidence" value="ECO:0007669"/>
    <property type="project" value="UniProtKB-KW"/>
</dbReference>
<evidence type="ECO:0000313" key="13">
    <source>
        <dbReference type="EMBL" id="SFS40891.1"/>
    </source>
</evidence>
<evidence type="ECO:0000256" key="2">
    <source>
        <dbReference type="ARBA" id="ARBA00022516"/>
    </source>
</evidence>
<keyword evidence="8" id="KW-0460">Magnesium</keyword>
<keyword evidence="11" id="KW-1208">Phospholipid metabolism</keyword>
<dbReference type="Pfam" id="PF19279">
    <property type="entry name" value="YegS_C"/>
    <property type="match status" value="1"/>
</dbReference>
<dbReference type="Gene3D" id="2.60.200.40">
    <property type="match status" value="1"/>
</dbReference>
<dbReference type="SMART" id="SM00046">
    <property type="entry name" value="DAGKc"/>
    <property type="match status" value="1"/>
</dbReference>
<dbReference type="PANTHER" id="PTHR12358">
    <property type="entry name" value="SPHINGOSINE KINASE"/>
    <property type="match status" value="1"/>
</dbReference>
<dbReference type="RefSeq" id="WP_090223568.1">
    <property type="nucleotide sequence ID" value="NZ_FOZP01000002.1"/>
</dbReference>
<dbReference type="GO" id="GO:0046872">
    <property type="term" value="F:metal ion binding"/>
    <property type="evidence" value="ECO:0007669"/>
    <property type="project" value="UniProtKB-KW"/>
</dbReference>
<keyword evidence="4" id="KW-0479">Metal-binding</keyword>
<feature type="domain" description="DAGKc" evidence="12">
    <location>
        <begin position="1"/>
        <end position="136"/>
    </location>
</feature>
<protein>
    <submittedName>
        <fullName evidence="13">Lipid kinase, YegS/Rv2252/BmrU family</fullName>
    </submittedName>
</protein>
<dbReference type="NCBIfam" id="TIGR00147">
    <property type="entry name" value="YegS/Rv2252/BmrU family lipid kinase"/>
    <property type="match status" value="1"/>
</dbReference>
<name>A0A1I6PKZ4_9FLAO</name>
<dbReference type="InterPro" id="IPR045540">
    <property type="entry name" value="YegS/DAGK_C"/>
</dbReference>
<sequence length="304" mass="33688">MSTKWFVVINPTSGNGASKKKWPEIYTELIHQNFEFEFVFTEYEKHSLVLVQNAIKQGFTKLICVGGDGTIHNVVNAVLSLNPNNLQEIKIGIIPIGTGNDWVKTYNISKDFKEAIKIIKAEKTIIQDIGKLQITASGKEVYFNNLAGIGFDGYVVNKVHKYKNLGFLAYFTGAIVSLTSYKRSNLEITFNNTNLQGKTLMLLIGICNYSGGGMRLTQNPNSTDGLFDITYVDSITLFTILGNLRGLFNGTITKLKCVKNFKTSNLKVKILDSQETYIQADGEIIGSGNFNVSLLPKAINFIVA</sequence>
<dbReference type="EMBL" id="FOZP01000002">
    <property type="protein sequence ID" value="SFS40891.1"/>
    <property type="molecule type" value="Genomic_DNA"/>
</dbReference>
<keyword evidence="3" id="KW-0808">Transferase</keyword>
<evidence type="ECO:0000256" key="11">
    <source>
        <dbReference type="ARBA" id="ARBA00023264"/>
    </source>
</evidence>
<dbReference type="PANTHER" id="PTHR12358:SF106">
    <property type="entry name" value="LIPID KINASE YEGS"/>
    <property type="match status" value="1"/>
</dbReference>
<evidence type="ECO:0000256" key="10">
    <source>
        <dbReference type="ARBA" id="ARBA00023209"/>
    </source>
</evidence>
<dbReference type="STRING" id="593133.SAMN04488006_1151"/>
<dbReference type="SUPFAM" id="SSF111331">
    <property type="entry name" value="NAD kinase/diacylglycerol kinase-like"/>
    <property type="match status" value="1"/>
</dbReference>
<evidence type="ECO:0000256" key="1">
    <source>
        <dbReference type="ARBA" id="ARBA00001946"/>
    </source>
</evidence>
<evidence type="ECO:0000256" key="6">
    <source>
        <dbReference type="ARBA" id="ARBA00022777"/>
    </source>
</evidence>
<keyword evidence="2" id="KW-0444">Lipid biosynthesis</keyword>
<dbReference type="Pfam" id="PF00781">
    <property type="entry name" value="DAGK_cat"/>
    <property type="match status" value="1"/>
</dbReference>
<dbReference type="InterPro" id="IPR050187">
    <property type="entry name" value="Lipid_Phosphate_FormReg"/>
</dbReference>
<proteinExistence type="predicted"/>
<evidence type="ECO:0000256" key="5">
    <source>
        <dbReference type="ARBA" id="ARBA00022741"/>
    </source>
</evidence>
<evidence type="ECO:0000313" key="14">
    <source>
        <dbReference type="Proteomes" id="UP000199312"/>
    </source>
</evidence>
<evidence type="ECO:0000256" key="3">
    <source>
        <dbReference type="ARBA" id="ARBA00022679"/>
    </source>
</evidence>
<keyword evidence="7" id="KW-0067">ATP-binding</keyword>
<reference evidence="14" key="1">
    <citation type="submission" date="2016-10" db="EMBL/GenBank/DDBJ databases">
        <authorList>
            <person name="Varghese N."/>
            <person name="Submissions S."/>
        </authorList>
    </citation>
    <scope>NUCLEOTIDE SEQUENCE [LARGE SCALE GENOMIC DNA]</scope>
    <source>
        <strain evidence="14">DSM 24450</strain>
    </source>
</reference>
<comment type="cofactor">
    <cofactor evidence="1">
        <name>Mg(2+)</name>
        <dbReference type="ChEBI" id="CHEBI:18420"/>
    </cofactor>
</comment>
<gene>
    <name evidence="13" type="ORF">SAMN04488006_1151</name>
</gene>
<dbReference type="AlphaFoldDB" id="A0A1I6PKZ4"/>
<dbReference type="GO" id="GO:0008654">
    <property type="term" value="P:phospholipid biosynthetic process"/>
    <property type="evidence" value="ECO:0007669"/>
    <property type="project" value="UniProtKB-KW"/>
</dbReference>
<evidence type="ECO:0000256" key="9">
    <source>
        <dbReference type="ARBA" id="ARBA00023098"/>
    </source>
</evidence>
<dbReference type="InterPro" id="IPR017438">
    <property type="entry name" value="ATP-NAD_kinase_N"/>
</dbReference>
<evidence type="ECO:0000256" key="4">
    <source>
        <dbReference type="ARBA" id="ARBA00022723"/>
    </source>
</evidence>
<evidence type="ECO:0000256" key="8">
    <source>
        <dbReference type="ARBA" id="ARBA00022842"/>
    </source>
</evidence>
<keyword evidence="5" id="KW-0547">Nucleotide-binding</keyword>
<keyword evidence="9" id="KW-0443">Lipid metabolism</keyword>
<accession>A0A1I6PKZ4</accession>
<organism evidence="13 14">
    <name type="scientific">Lutibacter maritimus</name>
    <dbReference type="NCBI Taxonomy" id="593133"/>
    <lineage>
        <taxon>Bacteria</taxon>
        <taxon>Pseudomonadati</taxon>
        <taxon>Bacteroidota</taxon>
        <taxon>Flavobacteriia</taxon>
        <taxon>Flavobacteriales</taxon>
        <taxon>Flavobacteriaceae</taxon>
        <taxon>Lutibacter</taxon>
    </lineage>
</organism>
<evidence type="ECO:0000256" key="7">
    <source>
        <dbReference type="ARBA" id="ARBA00022840"/>
    </source>
</evidence>
<dbReference type="GO" id="GO:0016301">
    <property type="term" value="F:kinase activity"/>
    <property type="evidence" value="ECO:0007669"/>
    <property type="project" value="UniProtKB-KW"/>
</dbReference>
<dbReference type="InterPro" id="IPR005218">
    <property type="entry name" value="Diacylglycerol/lipid_kinase"/>
</dbReference>